<dbReference type="InterPro" id="IPR050387">
    <property type="entry name" value="Hedgehog_Signaling"/>
</dbReference>
<dbReference type="Proteomes" id="UP000007799">
    <property type="component" value="Unassembled WGS sequence"/>
</dbReference>
<evidence type="ECO:0000259" key="1">
    <source>
        <dbReference type="SMART" id="SM00306"/>
    </source>
</evidence>
<dbReference type="EMBL" id="GL832975">
    <property type="protein sequence ID" value="EGD76717.1"/>
    <property type="molecule type" value="Genomic_DNA"/>
</dbReference>
<reference evidence="2" key="1">
    <citation type="submission" date="2009-08" db="EMBL/GenBank/DDBJ databases">
        <title>Annotation of Salpingoeca rosetta.</title>
        <authorList>
            <consortium name="The Broad Institute Genome Sequencing Platform"/>
            <person name="Russ C."/>
            <person name="Cuomo C."/>
            <person name="Burger G."/>
            <person name="Gray M.W."/>
            <person name="Holland P.W.H."/>
            <person name="King N."/>
            <person name="Lang F.B.F."/>
            <person name="Roger A.J."/>
            <person name="Ruiz-Trillo I."/>
            <person name="Young S.K."/>
            <person name="Zeng Q."/>
            <person name="Gargeya S."/>
            <person name="Alvarado L."/>
            <person name="Berlin A."/>
            <person name="Chapman S.B."/>
            <person name="Chen Z."/>
            <person name="Freedman E."/>
            <person name="Gellesch M."/>
            <person name="Goldberg J."/>
            <person name="Griggs A."/>
            <person name="Gujja S."/>
            <person name="Heilman E."/>
            <person name="Heiman D."/>
            <person name="Howarth C."/>
            <person name="Mehta T."/>
            <person name="Neiman D."/>
            <person name="Pearson M."/>
            <person name="Roberts A."/>
            <person name="Saif S."/>
            <person name="Shea T."/>
            <person name="Shenoy N."/>
            <person name="Sisk P."/>
            <person name="Stolte C."/>
            <person name="Sykes S."/>
            <person name="White J."/>
            <person name="Yandava C."/>
            <person name="Haas B."/>
            <person name="Nusbaum C."/>
            <person name="Birren B."/>
        </authorList>
    </citation>
    <scope>NUCLEOTIDE SEQUENCE [LARGE SCALE GENOMIC DNA]</scope>
    <source>
        <strain evidence="2">ATCC 50818</strain>
    </source>
</reference>
<dbReference type="InterPro" id="IPR001767">
    <property type="entry name" value="Hedgehog_Hint"/>
</dbReference>
<sequence length="327" mass="35429">MYENLTSSENDFWSIALSNGTYGADYAALEAASETGVNVSVTTGQLDGAFTHVCSARPSDSTQLCPLIATDPPSTAPCFPGWAEVILESGERVQLRDLKTGDHVLCLSASNGNSLAYCDMKTFINVQHNKTSPFVELHYTDKDGNASVLTSTPDHFIFRAGEDVDVSNASTTKPAGDFIFAEDFVVGDRLVRYDDAGFVYTVAITSITETTYNEFYSPVTNDGSTLFVDDVFASSFAFLASAEALRKLNAPIWQNDDARFSVPTPGSDFPVGLHPFVAERARLIVQANVSDKTIDFGGLLGYIGQKLAQGHIFSEQEMLDLIPTYIS</sequence>
<name>F2UHW8_SALR5</name>
<evidence type="ECO:0000313" key="3">
    <source>
        <dbReference type="Proteomes" id="UP000007799"/>
    </source>
</evidence>
<keyword evidence="3" id="KW-1185">Reference proteome</keyword>
<dbReference type="AlphaFoldDB" id="F2UHW8"/>
<dbReference type="PANTHER" id="PTHR11889">
    <property type="entry name" value="HEDGEHOG"/>
    <property type="match status" value="1"/>
</dbReference>
<organism evidence="3">
    <name type="scientific">Salpingoeca rosetta (strain ATCC 50818 / BSB-021)</name>
    <dbReference type="NCBI Taxonomy" id="946362"/>
    <lineage>
        <taxon>Eukaryota</taxon>
        <taxon>Choanoflagellata</taxon>
        <taxon>Craspedida</taxon>
        <taxon>Salpingoecidae</taxon>
        <taxon>Salpingoeca</taxon>
    </lineage>
</organism>
<dbReference type="STRING" id="946362.F2UHW8"/>
<dbReference type="PANTHER" id="PTHR11889:SF31">
    <property type="entry name" value="PROTEIN HEDGEHOG"/>
    <property type="match status" value="1"/>
</dbReference>
<dbReference type="SMART" id="SM00306">
    <property type="entry name" value="HintN"/>
    <property type="match status" value="1"/>
</dbReference>
<dbReference type="InterPro" id="IPR006141">
    <property type="entry name" value="Intein_N"/>
</dbReference>
<dbReference type="SUPFAM" id="SSF51294">
    <property type="entry name" value="Hedgehog/intein (Hint) domain"/>
    <property type="match status" value="1"/>
</dbReference>
<protein>
    <recommendedName>
        <fullName evidence="1">Hint domain-containing protein</fullName>
    </recommendedName>
</protein>
<dbReference type="InterPro" id="IPR003587">
    <property type="entry name" value="Hint_dom_N"/>
</dbReference>
<evidence type="ECO:0000313" key="2">
    <source>
        <dbReference type="EMBL" id="EGD76717.1"/>
    </source>
</evidence>
<gene>
    <name evidence="2" type="ORF">PTSG_08068</name>
</gene>
<dbReference type="Gene3D" id="2.170.16.10">
    <property type="entry name" value="Hedgehog/Intein (Hint) domain"/>
    <property type="match status" value="1"/>
</dbReference>
<accession>F2UHW8</accession>
<dbReference type="InterPro" id="IPR036844">
    <property type="entry name" value="Hint_dom_sf"/>
</dbReference>
<dbReference type="CDD" id="cd00081">
    <property type="entry name" value="Hint"/>
    <property type="match status" value="1"/>
</dbReference>
<dbReference type="KEGG" id="sre:PTSG_08068"/>
<proteinExistence type="predicted"/>
<dbReference type="RefSeq" id="XP_004991089.1">
    <property type="nucleotide sequence ID" value="XM_004991032.1"/>
</dbReference>
<dbReference type="Pfam" id="PF01079">
    <property type="entry name" value="Hint"/>
    <property type="match status" value="1"/>
</dbReference>
<dbReference type="GO" id="GO:0016539">
    <property type="term" value="P:intein-mediated protein splicing"/>
    <property type="evidence" value="ECO:0007669"/>
    <property type="project" value="InterPro"/>
</dbReference>
<feature type="domain" description="Hint" evidence="1">
    <location>
        <begin position="76"/>
        <end position="194"/>
    </location>
</feature>
<dbReference type="OrthoDB" id="5212at2759"/>
<dbReference type="PROSITE" id="PS50817">
    <property type="entry name" value="INTEIN_N_TER"/>
    <property type="match status" value="1"/>
</dbReference>
<dbReference type="GO" id="GO:0016540">
    <property type="term" value="P:protein autoprocessing"/>
    <property type="evidence" value="ECO:0007669"/>
    <property type="project" value="InterPro"/>
</dbReference>
<dbReference type="GeneID" id="16071651"/>
<dbReference type="InParanoid" id="F2UHW8"/>